<feature type="domain" description="Ketosynthase family 3 (KS3)" evidence="5">
    <location>
        <begin position="5"/>
        <end position="428"/>
    </location>
</feature>
<dbReference type="Pfam" id="PF00109">
    <property type="entry name" value="ketoacyl-synt"/>
    <property type="match status" value="1"/>
</dbReference>
<dbReference type="InterPro" id="IPR020841">
    <property type="entry name" value="PKS_Beta-ketoAc_synthase_dom"/>
</dbReference>
<dbReference type="RefSeq" id="WP_145866837.1">
    <property type="nucleotide sequence ID" value="NZ_BNCE01000025.1"/>
</dbReference>
<comment type="similarity">
    <text evidence="1 4">Belongs to the thiolase-like superfamily. Beta-ketoacyl-ACP synthases family.</text>
</comment>
<evidence type="ECO:0000256" key="4">
    <source>
        <dbReference type="RuleBase" id="RU003694"/>
    </source>
</evidence>
<sequence>MSGERRRVVVTGIGLLTALGEGHQATWDALLAGRSGIGPLRAYDPAPLRTTIGAEIHGFDPAAWASRRTLRMLCRGDRLALAGATLALRDAGLDDGGRAELGHRTGLFLGSNKEMPRMDELIAQLQAVRADDGSPDLRRLGETAGSVIAPLFFVEGLQPAAGFHISEQYGIRGANAYFAGTADSGAMAVGRGLRAVRRGEADVVLAGGYDDATGWWAMSKMDGLGVLSTRNALGPAAFRPYDRDRGGSVFGEGSALLVLEERERALARGARVYAEITGFGAGNDCVRPPASEPRARGLRRAIGAALRDAGHSTDVDYVAAHGCATRLGDVGETAALRDALGASAERAQISSVKPQTGHLVGAAGALNVAVAALSLDSGVVPATRNLEHPDPACDLDYVPGTPRESRPASALALARGLEGQAVAVALERAA</sequence>
<evidence type="ECO:0000313" key="6">
    <source>
        <dbReference type="EMBL" id="TWF84761.1"/>
    </source>
</evidence>
<dbReference type="GO" id="GO:0004315">
    <property type="term" value="F:3-oxoacyl-[acyl-carrier-protein] synthase activity"/>
    <property type="evidence" value="ECO:0007669"/>
    <property type="project" value="TreeGrafter"/>
</dbReference>
<name>A0A561TCB8_9ACTN</name>
<protein>
    <submittedName>
        <fullName evidence="6">3-oxoacyl-[acyl-carrier-protein] synthase II</fullName>
    </submittedName>
</protein>
<proteinExistence type="inferred from homology"/>
<dbReference type="InterPro" id="IPR000794">
    <property type="entry name" value="Beta-ketoacyl_synthase"/>
</dbReference>
<dbReference type="InterPro" id="IPR014031">
    <property type="entry name" value="Ketoacyl_synth_C"/>
</dbReference>
<dbReference type="SMART" id="SM00825">
    <property type="entry name" value="PKS_KS"/>
    <property type="match status" value="1"/>
</dbReference>
<reference evidence="6 7" key="1">
    <citation type="submission" date="2019-06" db="EMBL/GenBank/DDBJ databases">
        <title>Sequencing the genomes of 1000 actinobacteria strains.</title>
        <authorList>
            <person name="Klenk H.-P."/>
        </authorList>
    </citation>
    <scope>NUCLEOTIDE SEQUENCE [LARGE SCALE GENOMIC DNA]</scope>
    <source>
        <strain evidence="6 7">DSM 41695</strain>
    </source>
</reference>
<dbReference type="PANTHER" id="PTHR11712:SF322">
    <property type="entry name" value="POLYKETIDE BETA-KETOACYL SYNTHASE 2-RELATED"/>
    <property type="match status" value="1"/>
</dbReference>
<keyword evidence="7" id="KW-1185">Reference proteome</keyword>
<keyword evidence="2 4" id="KW-0808">Transferase</keyword>
<dbReference type="Pfam" id="PF02801">
    <property type="entry name" value="Ketoacyl-synt_C"/>
    <property type="match status" value="1"/>
</dbReference>
<dbReference type="Gene3D" id="3.40.47.10">
    <property type="match status" value="2"/>
</dbReference>
<evidence type="ECO:0000256" key="3">
    <source>
        <dbReference type="ARBA" id="ARBA00023315"/>
    </source>
</evidence>
<dbReference type="SUPFAM" id="SSF53901">
    <property type="entry name" value="Thiolase-like"/>
    <property type="match status" value="2"/>
</dbReference>
<evidence type="ECO:0000256" key="2">
    <source>
        <dbReference type="ARBA" id="ARBA00022679"/>
    </source>
</evidence>
<dbReference type="PROSITE" id="PS52004">
    <property type="entry name" value="KS3_2"/>
    <property type="match status" value="1"/>
</dbReference>
<evidence type="ECO:0000256" key="1">
    <source>
        <dbReference type="ARBA" id="ARBA00008467"/>
    </source>
</evidence>
<dbReference type="OrthoDB" id="9808669at2"/>
<evidence type="ECO:0000259" key="5">
    <source>
        <dbReference type="PROSITE" id="PS52004"/>
    </source>
</evidence>
<organism evidence="6 7">
    <name type="scientific">Streptomyces capillispiralis</name>
    <dbReference type="NCBI Taxonomy" id="68182"/>
    <lineage>
        <taxon>Bacteria</taxon>
        <taxon>Bacillati</taxon>
        <taxon>Actinomycetota</taxon>
        <taxon>Actinomycetes</taxon>
        <taxon>Kitasatosporales</taxon>
        <taxon>Streptomycetaceae</taxon>
        <taxon>Streptomyces</taxon>
    </lineage>
</organism>
<gene>
    <name evidence="6" type="ORF">FHX78_111697</name>
</gene>
<evidence type="ECO:0000313" key="7">
    <source>
        <dbReference type="Proteomes" id="UP000316603"/>
    </source>
</evidence>
<dbReference type="PANTHER" id="PTHR11712">
    <property type="entry name" value="POLYKETIDE SYNTHASE-RELATED"/>
    <property type="match status" value="1"/>
</dbReference>
<accession>A0A561TCB8</accession>
<dbReference type="InterPro" id="IPR014030">
    <property type="entry name" value="Ketoacyl_synth_N"/>
</dbReference>
<dbReference type="GO" id="GO:0006633">
    <property type="term" value="P:fatty acid biosynthetic process"/>
    <property type="evidence" value="ECO:0007669"/>
    <property type="project" value="TreeGrafter"/>
</dbReference>
<comment type="caution">
    <text evidence="6">The sequence shown here is derived from an EMBL/GenBank/DDBJ whole genome shotgun (WGS) entry which is preliminary data.</text>
</comment>
<dbReference type="Proteomes" id="UP000316603">
    <property type="component" value="Unassembled WGS sequence"/>
</dbReference>
<dbReference type="EMBL" id="VIWV01000001">
    <property type="protein sequence ID" value="TWF84761.1"/>
    <property type="molecule type" value="Genomic_DNA"/>
</dbReference>
<dbReference type="CDD" id="cd00834">
    <property type="entry name" value="KAS_I_II"/>
    <property type="match status" value="1"/>
</dbReference>
<dbReference type="InterPro" id="IPR016039">
    <property type="entry name" value="Thiolase-like"/>
</dbReference>
<keyword evidence="3" id="KW-0012">Acyltransferase</keyword>
<dbReference type="AlphaFoldDB" id="A0A561TCB8"/>